<evidence type="ECO:0000313" key="1">
    <source>
        <dbReference type="EMBL" id="GAF72177.1"/>
    </source>
</evidence>
<organism evidence="1">
    <name type="scientific">marine sediment metagenome</name>
    <dbReference type="NCBI Taxonomy" id="412755"/>
    <lineage>
        <taxon>unclassified sequences</taxon>
        <taxon>metagenomes</taxon>
        <taxon>ecological metagenomes</taxon>
    </lineage>
</organism>
<proteinExistence type="predicted"/>
<dbReference type="EMBL" id="BARS01009262">
    <property type="protein sequence ID" value="GAF72177.1"/>
    <property type="molecule type" value="Genomic_DNA"/>
</dbReference>
<reference evidence="1" key="1">
    <citation type="journal article" date="2014" name="Front. Microbiol.">
        <title>High frequency of phylogenetically diverse reductive dehalogenase-homologous genes in deep subseafloor sedimentary metagenomes.</title>
        <authorList>
            <person name="Kawai M."/>
            <person name="Futagami T."/>
            <person name="Toyoda A."/>
            <person name="Takaki Y."/>
            <person name="Nishi S."/>
            <person name="Hori S."/>
            <person name="Arai W."/>
            <person name="Tsubouchi T."/>
            <person name="Morono Y."/>
            <person name="Uchiyama I."/>
            <person name="Ito T."/>
            <person name="Fujiyama A."/>
            <person name="Inagaki F."/>
            <person name="Takami H."/>
        </authorList>
    </citation>
    <scope>NUCLEOTIDE SEQUENCE</scope>
    <source>
        <strain evidence="1">Expedition CK06-06</strain>
    </source>
</reference>
<gene>
    <name evidence="1" type="ORF">S01H1_17458</name>
</gene>
<comment type="caution">
    <text evidence="1">The sequence shown here is derived from an EMBL/GenBank/DDBJ whole genome shotgun (WGS) entry which is preliminary data.</text>
</comment>
<feature type="non-terminal residue" evidence="1">
    <location>
        <position position="1"/>
    </location>
</feature>
<protein>
    <submittedName>
        <fullName evidence="1">Uncharacterized protein</fullName>
    </submittedName>
</protein>
<accession>X0S8C0</accession>
<sequence length="38" mass="4189">TNLAYLGGTSIEHCIDSAYEVIRKRSGKMVNGTFVKND</sequence>
<dbReference type="AlphaFoldDB" id="X0S8C0"/>
<name>X0S8C0_9ZZZZ</name>